<keyword evidence="14" id="KW-0175">Coiled coil</keyword>
<comment type="subcellular location">
    <subcellularLocation>
        <location evidence="2">Cell membrane</location>
        <topology evidence="2">Multi-pass membrane protein</topology>
    </subcellularLocation>
</comment>
<evidence type="ECO:0000313" key="17">
    <source>
        <dbReference type="EMBL" id="MBP1043769.1"/>
    </source>
</evidence>
<comment type="catalytic activity">
    <reaction evidence="1">
        <text>ATP + protein L-histidine = ADP + protein N-phospho-L-histidine.</text>
        <dbReference type="EC" id="2.7.13.3"/>
    </reaction>
</comment>
<dbReference type="InterPro" id="IPR050398">
    <property type="entry name" value="HssS/ArlS-like"/>
</dbReference>
<dbReference type="SMART" id="SM00388">
    <property type="entry name" value="HisKA"/>
    <property type="match status" value="1"/>
</dbReference>
<evidence type="ECO:0000256" key="8">
    <source>
        <dbReference type="ARBA" id="ARBA00022741"/>
    </source>
</evidence>
<name>A0A940SX68_9ENTE</name>
<keyword evidence="5" id="KW-0597">Phosphoprotein</keyword>
<evidence type="ECO:0000256" key="2">
    <source>
        <dbReference type="ARBA" id="ARBA00004651"/>
    </source>
</evidence>
<dbReference type="InterPro" id="IPR036097">
    <property type="entry name" value="HisK_dim/P_sf"/>
</dbReference>
<dbReference type="Proteomes" id="UP000674938">
    <property type="component" value="Unassembled WGS sequence"/>
</dbReference>
<keyword evidence="10" id="KW-0067">ATP-binding</keyword>
<evidence type="ECO:0000256" key="14">
    <source>
        <dbReference type="SAM" id="Coils"/>
    </source>
</evidence>
<keyword evidence="8" id="KW-0547">Nucleotide-binding</keyword>
<dbReference type="PANTHER" id="PTHR45528">
    <property type="entry name" value="SENSOR HISTIDINE KINASE CPXA"/>
    <property type="match status" value="1"/>
</dbReference>
<dbReference type="SMART" id="SM00387">
    <property type="entry name" value="HATPase_c"/>
    <property type="match status" value="1"/>
</dbReference>
<dbReference type="CDD" id="cd00082">
    <property type="entry name" value="HisKA"/>
    <property type="match status" value="1"/>
</dbReference>
<dbReference type="Gene3D" id="1.10.287.130">
    <property type="match status" value="1"/>
</dbReference>
<dbReference type="GO" id="GO:0005524">
    <property type="term" value="F:ATP binding"/>
    <property type="evidence" value="ECO:0007669"/>
    <property type="project" value="UniProtKB-KW"/>
</dbReference>
<keyword evidence="9 17" id="KW-0418">Kinase</keyword>
<keyword evidence="13 15" id="KW-0472">Membrane</keyword>
<evidence type="ECO:0000259" key="16">
    <source>
        <dbReference type="PROSITE" id="PS50109"/>
    </source>
</evidence>
<dbReference type="CDD" id="cd00075">
    <property type="entry name" value="HATPase"/>
    <property type="match status" value="1"/>
</dbReference>
<accession>A0A940SX68</accession>
<reference evidence="17" key="1">
    <citation type="submission" date="2020-12" db="EMBL/GenBank/DDBJ databases">
        <title>Vagococcus allomyrinae sp. nov. and Enterococcus lavae sp. nov., isolated from the larvae of Allomyrina dichotoma.</title>
        <authorList>
            <person name="Lee S.D."/>
        </authorList>
    </citation>
    <scope>NUCLEOTIDE SEQUENCE</scope>
    <source>
        <strain evidence="17">BWB3-3</strain>
    </source>
</reference>
<dbReference type="SUPFAM" id="SSF55874">
    <property type="entry name" value="ATPase domain of HSP90 chaperone/DNA topoisomerase II/histidine kinase"/>
    <property type="match status" value="1"/>
</dbReference>
<dbReference type="Gene3D" id="6.10.340.10">
    <property type="match status" value="1"/>
</dbReference>
<dbReference type="InterPro" id="IPR005467">
    <property type="entry name" value="His_kinase_dom"/>
</dbReference>
<proteinExistence type="predicted"/>
<feature type="transmembrane region" description="Helical" evidence="15">
    <location>
        <begin position="7"/>
        <end position="32"/>
    </location>
</feature>
<evidence type="ECO:0000256" key="6">
    <source>
        <dbReference type="ARBA" id="ARBA00022679"/>
    </source>
</evidence>
<dbReference type="PRINTS" id="PR00344">
    <property type="entry name" value="BCTRLSENSOR"/>
</dbReference>
<dbReference type="EC" id="2.7.13.3" evidence="3"/>
<dbReference type="InterPro" id="IPR003661">
    <property type="entry name" value="HisK_dim/P_dom"/>
</dbReference>
<keyword evidence="11 15" id="KW-1133">Transmembrane helix</keyword>
<evidence type="ECO:0000256" key="1">
    <source>
        <dbReference type="ARBA" id="ARBA00000085"/>
    </source>
</evidence>
<keyword evidence="4" id="KW-1003">Cell membrane</keyword>
<keyword evidence="6" id="KW-0808">Transferase</keyword>
<dbReference type="GO" id="GO:0000155">
    <property type="term" value="F:phosphorelay sensor kinase activity"/>
    <property type="evidence" value="ECO:0007669"/>
    <property type="project" value="InterPro"/>
</dbReference>
<comment type="caution">
    <text evidence="17">The sequence shown here is derived from an EMBL/GenBank/DDBJ whole genome shotgun (WGS) entry which is preliminary data.</text>
</comment>
<sequence length="493" mass="56576">MTIKKRFLISYLSAFIISIGSLLLILSLVFYITLNKIPSVTDVYKMITKQRALTPEEEDSFVALERMVKKSPDLLNSPFSEELLETIQAIEGKGLEVVIRKNTQFPYFSEDLVEKSLIAHSPDYEINNFSPAGTIDNAGRLFHYIKLDFNYLDGSNGSFIILKRESSLFEFFTKWGIWIVLIIILIAIVSAWLINDRLAKTTIKPLEELETATKSITNFTSFIEAKEQLPVTKKSKEVRQLEQSFEQMWRELQKAEAERRHYEANRKELVANISHDLKTPLTSIIGHVEGLQDGVATTEEKQQHYLDVIHKQSIHLNDLIEELFLYSKLDLDAVIFDKQTIDFVPYLQHIIEEQHWEKDCLITTDFPDKKLLVSLDPIQMNKAITNLIQNSLKFKDNQKSQLKLDFQVTYDKQKIVFSLTDNGTGIDQEELDHIFRRFYRVDKSRTPTVKGSGLGLSIVKQLIEHHGGVIAIKSQLGINTQVTITLPRQGGTL</sequence>
<evidence type="ECO:0000256" key="15">
    <source>
        <dbReference type="SAM" id="Phobius"/>
    </source>
</evidence>
<dbReference type="Gene3D" id="3.30.565.10">
    <property type="entry name" value="Histidine kinase-like ATPase, C-terminal domain"/>
    <property type="match status" value="1"/>
</dbReference>
<dbReference type="InterPro" id="IPR036890">
    <property type="entry name" value="HATPase_C_sf"/>
</dbReference>
<evidence type="ECO:0000256" key="5">
    <source>
        <dbReference type="ARBA" id="ARBA00022553"/>
    </source>
</evidence>
<evidence type="ECO:0000256" key="10">
    <source>
        <dbReference type="ARBA" id="ARBA00022840"/>
    </source>
</evidence>
<keyword evidence="7 15" id="KW-0812">Transmembrane</keyword>
<evidence type="ECO:0000256" key="11">
    <source>
        <dbReference type="ARBA" id="ARBA00022989"/>
    </source>
</evidence>
<feature type="transmembrane region" description="Helical" evidence="15">
    <location>
        <begin position="175"/>
        <end position="194"/>
    </location>
</feature>
<feature type="coiled-coil region" evidence="14">
    <location>
        <begin position="238"/>
        <end position="272"/>
    </location>
</feature>
<evidence type="ECO:0000256" key="9">
    <source>
        <dbReference type="ARBA" id="ARBA00022777"/>
    </source>
</evidence>
<dbReference type="Pfam" id="PF02518">
    <property type="entry name" value="HATPase_c"/>
    <property type="match status" value="1"/>
</dbReference>
<organism evidence="17 18">
    <name type="scientific">Vagococcus allomyrinae</name>
    <dbReference type="NCBI Taxonomy" id="2794353"/>
    <lineage>
        <taxon>Bacteria</taxon>
        <taxon>Bacillati</taxon>
        <taxon>Bacillota</taxon>
        <taxon>Bacilli</taxon>
        <taxon>Lactobacillales</taxon>
        <taxon>Enterococcaceae</taxon>
        <taxon>Vagococcus</taxon>
    </lineage>
</organism>
<evidence type="ECO:0000256" key="3">
    <source>
        <dbReference type="ARBA" id="ARBA00012438"/>
    </source>
</evidence>
<dbReference type="PANTHER" id="PTHR45528:SF1">
    <property type="entry name" value="SENSOR HISTIDINE KINASE CPXA"/>
    <property type="match status" value="1"/>
</dbReference>
<dbReference type="InterPro" id="IPR004358">
    <property type="entry name" value="Sig_transdc_His_kin-like_C"/>
</dbReference>
<keyword evidence="18" id="KW-1185">Reference proteome</keyword>
<keyword evidence="12" id="KW-0902">Two-component regulatory system</keyword>
<evidence type="ECO:0000256" key="7">
    <source>
        <dbReference type="ARBA" id="ARBA00022692"/>
    </source>
</evidence>
<gene>
    <name evidence="17" type="ORF">I6N95_22320</name>
</gene>
<evidence type="ECO:0000256" key="13">
    <source>
        <dbReference type="ARBA" id="ARBA00023136"/>
    </source>
</evidence>
<dbReference type="Pfam" id="PF00512">
    <property type="entry name" value="HisKA"/>
    <property type="match status" value="1"/>
</dbReference>
<protein>
    <recommendedName>
        <fullName evidence="3">histidine kinase</fullName>
        <ecNumber evidence="3">2.7.13.3</ecNumber>
    </recommendedName>
</protein>
<evidence type="ECO:0000313" key="18">
    <source>
        <dbReference type="Proteomes" id="UP000674938"/>
    </source>
</evidence>
<dbReference type="FunFam" id="1.10.287.130:FF:000001">
    <property type="entry name" value="Two-component sensor histidine kinase"/>
    <property type="match status" value="1"/>
</dbReference>
<evidence type="ECO:0000256" key="12">
    <source>
        <dbReference type="ARBA" id="ARBA00023012"/>
    </source>
</evidence>
<dbReference type="FunFam" id="3.30.565.10:FF:000006">
    <property type="entry name" value="Sensor histidine kinase WalK"/>
    <property type="match status" value="1"/>
</dbReference>
<dbReference type="PROSITE" id="PS50109">
    <property type="entry name" value="HIS_KIN"/>
    <property type="match status" value="1"/>
</dbReference>
<dbReference type="GO" id="GO:0005886">
    <property type="term" value="C:plasma membrane"/>
    <property type="evidence" value="ECO:0007669"/>
    <property type="project" value="UniProtKB-SubCell"/>
</dbReference>
<feature type="domain" description="Histidine kinase" evidence="16">
    <location>
        <begin position="272"/>
        <end position="490"/>
    </location>
</feature>
<dbReference type="InterPro" id="IPR003594">
    <property type="entry name" value="HATPase_dom"/>
</dbReference>
<evidence type="ECO:0000256" key="4">
    <source>
        <dbReference type="ARBA" id="ARBA00022475"/>
    </source>
</evidence>
<dbReference type="CDD" id="cd06225">
    <property type="entry name" value="HAMP"/>
    <property type="match status" value="1"/>
</dbReference>
<dbReference type="SUPFAM" id="SSF47384">
    <property type="entry name" value="Homodimeric domain of signal transducing histidine kinase"/>
    <property type="match status" value="1"/>
</dbReference>
<dbReference type="AlphaFoldDB" id="A0A940SX68"/>
<dbReference type="EMBL" id="JAEEGA010000019">
    <property type="protein sequence ID" value="MBP1043769.1"/>
    <property type="molecule type" value="Genomic_DNA"/>
</dbReference>